<reference evidence="2 3" key="1">
    <citation type="journal article" date="2024" name="Nat. Commun.">
        <title>Phylogenomics reveals the evolutionary origins of lichenization in chlorophyte algae.</title>
        <authorList>
            <person name="Puginier C."/>
            <person name="Libourel C."/>
            <person name="Otte J."/>
            <person name="Skaloud P."/>
            <person name="Haon M."/>
            <person name="Grisel S."/>
            <person name="Petersen M."/>
            <person name="Berrin J.G."/>
            <person name="Delaux P.M."/>
            <person name="Dal Grande F."/>
            <person name="Keller J."/>
        </authorList>
    </citation>
    <scope>NUCLEOTIDE SEQUENCE [LARGE SCALE GENOMIC DNA]</scope>
    <source>
        <strain evidence="2 3">SAG 2043</strain>
    </source>
</reference>
<keyword evidence="3" id="KW-1185">Reference proteome</keyword>
<gene>
    <name evidence="2" type="ORF">WJX72_009392</name>
</gene>
<evidence type="ECO:0000313" key="3">
    <source>
        <dbReference type="Proteomes" id="UP001489004"/>
    </source>
</evidence>
<feature type="region of interest" description="Disordered" evidence="1">
    <location>
        <begin position="16"/>
        <end position="35"/>
    </location>
</feature>
<dbReference type="InterPro" id="IPR021848">
    <property type="entry name" value="HODM_asu-like"/>
</dbReference>
<protein>
    <recommendedName>
        <fullName evidence="4">DUF3445 domain-containing protein</fullName>
    </recommendedName>
</protein>
<sequence>MNPRWQSLRCPGSALCSAKAPPDRSHPARHFTSTDAVKRRPLLPCPRACPLRNVSGFLTKPQHKVSEYNYTKQMKTGPYKMTMGLEPMNPRDWMEVDAFYQEEMALRQQILAEKRDVVLAAHPGSEAACLEMLQLLAKYLPQQYPELFTLDGHTLYAHAAGEQFDVRDPGIDPLEACARLVQEDLCIMQEVDGQVTFTAGAVLFPQRWSLLEKMGMDMHRIHDPVPLYQTEVSRPVDGFMTRIKAGKPFWRANWAITDHPELFQPLVEEDIRGMTAGKLRDAYQPVTAENAGETLFTRCERETLSRFPETQAVLFTIRTYVRPLAAYAVHAQECAQLAEALRKLPDELVRYKTMAHIKAPAQEYLDNAVRHHLEASGLASPAGAMLNSAVVSPRKLNRQTAAV</sequence>
<name>A0AAW1P542_9CHLO</name>
<dbReference type="EMBL" id="JALJOR010000020">
    <property type="protein sequence ID" value="KAK9803663.1"/>
    <property type="molecule type" value="Genomic_DNA"/>
</dbReference>
<proteinExistence type="predicted"/>
<evidence type="ECO:0000313" key="2">
    <source>
        <dbReference type="EMBL" id="KAK9803663.1"/>
    </source>
</evidence>
<accession>A0AAW1P542</accession>
<evidence type="ECO:0000256" key="1">
    <source>
        <dbReference type="SAM" id="MobiDB-lite"/>
    </source>
</evidence>
<dbReference type="AlphaFoldDB" id="A0AAW1P542"/>
<organism evidence="2 3">
    <name type="scientific">[Myrmecia] bisecta</name>
    <dbReference type="NCBI Taxonomy" id="41462"/>
    <lineage>
        <taxon>Eukaryota</taxon>
        <taxon>Viridiplantae</taxon>
        <taxon>Chlorophyta</taxon>
        <taxon>core chlorophytes</taxon>
        <taxon>Trebouxiophyceae</taxon>
        <taxon>Trebouxiales</taxon>
        <taxon>Trebouxiaceae</taxon>
        <taxon>Myrmecia</taxon>
    </lineage>
</organism>
<comment type="caution">
    <text evidence="2">The sequence shown here is derived from an EMBL/GenBank/DDBJ whole genome shotgun (WGS) entry which is preliminary data.</text>
</comment>
<dbReference type="Pfam" id="PF11927">
    <property type="entry name" value="HODM_asu-like"/>
    <property type="match status" value="1"/>
</dbReference>
<evidence type="ECO:0008006" key="4">
    <source>
        <dbReference type="Google" id="ProtNLM"/>
    </source>
</evidence>
<dbReference type="Proteomes" id="UP001489004">
    <property type="component" value="Unassembled WGS sequence"/>
</dbReference>